<dbReference type="OrthoDB" id="3467914at2"/>
<accession>A0A5S4H269</accession>
<evidence type="ECO:0000313" key="4">
    <source>
        <dbReference type="Proteomes" id="UP000306628"/>
    </source>
</evidence>
<dbReference type="NCBIfam" id="NF038083">
    <property type="entry name" value="CU044_5270_fam"/>
    <property type="match status" value="1"/>
</dbReference>
<dbReference type="Proteomes" id="UP000306628">
    <property type="component" value="Unassembled WGS sequence"/>
</dbReference>
<dbReference type="RefSeq" id="WP_138687977.1">
    <property type="nucleotide sequence ID" value="NZ_JBHSAZ010000013.1"/>
</dbReference>
<organism evidence="3 4">
    <name type="scientific">Nonomuraea zeae</name>
    <dbReference type="NCBI Taxonomy" id="1642303"/>
    <lineage>
        <taxon>Bacteria</taxon>
        <taxon>Bacillati</taxon>
        <taxon>Actinomycetota</taxon>
        <taxon>Actinomycetes</taxon>
        <taxon>Streptosporangiales</taxon>
        <taxon>Streptosporangiaceae</taxon>
        <taxon>Nonomuraea</taxon>
    </lineage>
</organism>
<dbReference type="EMBL" id="VCKX01000005">
    <property type="protein sequence ID" value="TMR39012.1"/>
    <property type="molecule type" value="Genomic_DNA"/>
</dbReference>
<feature type="transmembrane region" description="Helical" evidence="2">
    <location>
        <begin position="43"/>
        <end position="64"/>
    </location>
</feature>
<feature type="compositionally biased region" description="Basic and acidic residues" evidence="1">
    <location>
        <begin position="349"/>
        <end position="377"/>
    </location>
</feature>
<reference evidence="3 4" key="1">
    <citation type="submission" date="2019-05" db="EMBL/GenBank/DDBJ databases">
        <title>Draft genome sequence of Nonomuraea zeae DSM 100528.</title>
        <authorList>
            <person name="Saricaoglu S."/>
            <person name="Isik K."/>
        </authorList>
    </citation>
    <scope>NUCLEOTIDE SEQUENCE [LARGE SCALE GENOMIC DNA]</scope>
    <source>
        <strain evidence="3 4">DSM 100528</strain>
    </source>
</reference>
<keyword evidence="2" id="KW-0472">Membrane</keyword>
<name>A0A5S4H269_9ACTN</name>
<evidence type="ECO:0000256" key="2">
    <source>
        <dbReference type="SAM" id="Phobius"/>
    </source>
</evidence>
<dbReference type="InterPro" id="IPR047789">
    <property type="entry name" value="CU044_5270-like"/>
</dbReference>
<proteinExistence type="predicted"/>
<keyword evidence="2" id="KW-0812">Transmembrane</keyword>
<gene>
    <name evidence="3" type="ORF">ETD85_02720</name>
</gene>
<evidence type="ECO:0000256" key="1">
    <source>
        <dbReference type="SAM" id="MobiDB-lite"/>
    </source>
</evidence>
<feature type="region of interest" description="Disordered" evidence="1">
    <location>
        <begin position="345"/>
        <end position="396"/>
    </location>
</feature>
<keyword evidence="4" id="KW-1185">Reference proteome</keyword>
<protein>
    <recommendedName>
        <fullName evidence="5">CU044_5270 family protein</fullName>
    </recommendedName>
</protein>
<dbReference type="AlphaFoldDB" id="A0A5S4H269"/>
<evidence type="ECO:0008006" key="5">
    <source>
        <dbReference type="Google" id="ProtNLM"/>
    </source>
</evidence>
<evidence type="ECO:0000313" key="3">
    <source>
        <dbReference type="EMBL" id="TMR39012.1"/>
    </source>
</evidence>
<sequence>MDELDALRQMRTTLAREESPDRLALRADWRSDHRPRPRRSFRVPLVSVVATAALLAATLAAVSLTSDGDQPVRLGESESPRVPGNALLVAATNVRTEPIGAYWHTTRITGKIYAVGESAADHYKIEGRMQYDQWTDRGGQACTTVQSLPARPWSARDRRSWQQAGAPTKVQIPTAEGLGTLFFDSPARKPACRKNRDQRFFGMTPRQLAALPAQPERLEDALLDLEGNWAAYAPKVTKQPIRALHGEARVRALSDVAGTLLAMAPVPPEVRAAAFRMLATLPGVKVGGKATDPLGRPGVVVSLPLETTIPLGLYTAPKQLGTYRRQWIIDPGTGTLLALRDLVATPPRGSRDLPRGDDGRPRRLTAESQPDRFHEPGEVSEYETYEVAEWTDTAPK</sequence>
<comment type="caution">
    <text evidence="3">The sequence shown here is derived from an EMBL/GenBank/DDBJ whole genome shotgun (WGS) entry which is preliminary data.</text>
</comment>
<keyword evidence="2" id="KW-1133">Transmembrane helix</keyword>